<protein>
    <submittedName>
        <fullName evidence="1">Uncharacterized protein</fullName>
    </submittedName>
</protein>
<evidence type="ECO:0000313" key="1">
    <source>
        <dbReference type="EMBL" id="KAJ9092640.1"/>
    </source>
</evidence>
<keyword evidence="2" id="KW-1185">Reference proteome</keyword>
<dbReference type="Proteomes" id="UP001241377">
    <property type="component" value="Unassembled WGS sequence"/>
</dbReference>
<name>A0ACC2V129_9TREE</name>
<reference evidence="1" key="1">
    <citation type="submission" date="2023-04" db="EMBL/GenBank/DDBJ databases">
        <title>Draft Genome sequencing of Naganishia species isolated from polar environments using Oxford Nanopore Technology.</title>
        <authorList>
            <person name="Leo P."/>
            <person name="Venkateswaran K."/>
        </authorList>
    </citation>
    <scope>NUCLEOTIDE SEQUENCE</scope>
    <source>
        <strain evidence="1">MNA-CCFEE 5261</strain>
    </source>
</reference>
<sequence>MIVLLPLHLEYAPDDLARSSMLRAGLSITGSAAERKWLWVHIVLIYWLSVTWVLTLIWVVWGVLMYRKRNIAEQKLQLQKIAATTKPKARAHLMREKSETSVLRQTVTRSDLSLPPQTVNLTRSDLVDSTQASTSASTSNPSDDKQPTTSTESLGLDAPGYKRFRTILVTNIPPFMRDEATLQEYFTEHLSKAKASNEWKEIVPDFVKRQLDRTQEFASTPRASFQGQPGSRTGSILNGATGIAQGFALRSLAFYGENDNSIVEDVILVRKLGELGALRQRRDDVIARLENALMSLPPEVLDPYQPLTRKLGTSKTINAPLIDYLVSKLKIITEKMEELKEKPIEDFTPSSSAFVTLKSAKLARRALKELSSHPLYAMGCRTQAAPDYSDLIWPRLNRSVFRADQVRVELIHTPWVSLRQIEADQIDEAREGKVRVVSQASKDPEQLWFRLIAWPWRLLDRYFTLPTSTHVSMPRLLVEWHQPTLPPTTTLEIPDAVVGHPYSSQWDDIPSRDRMQSYSHQPWYYDSIQKFLWLPRDPLSTLDLEDTVESKSLSRKATTFVNRLCCFYTACLCLVTSQADRGLRHIKPIPSESLDTEEKISVKAPQPMPRLSSGQSLIGTAVDDEDDLEDDPQSNLIGRASRRLVRLISHRRPPPEASSSTLPKRRFTRINSHRYRSASTRRRSISIVSNEATMAAAAKEELEEAEKLRAHEEKLMQAEIRAQDLDASHPVPWYKAPFRSQA</sequence>
<accession>A0ACC2V129</accession>
<dbReference type="EMBL" id="JASBWR010000133">
    <property type="protein sequence ID" value="KAJ9092640.1"/>
    <property type="molecule type" value="Genomic_DNA"/>
</dbReference>
<evidence type="ECO:0000313" key="2">
    <source>
        <dbReference type="Proteomes" id="UP001241377"/>
    </source>
</evidence>
<comment type="caution">
    <text evidence="1">The sequence shown here is derived from an EMBL/GenBank/DDBJ whole genome shotgun (WGS) entry which is preliminary data.</text>
</comment>
<organism evidence="1 2">
    <name type="scientific">Naganishia cerealis</name>
    <dbReference type="NCBI Taxonomy" id="610337"/>
    <lineage>
        <taxon>Eukaryota</taxon>
        <taxon>Fungi</taxon>
        <taxon>Dikarya</taxon>
        <taxon>Basidiomycota</taxon>
        <taxon>Agaricomycotina</taxon>
        <taxon>Tremellomycetes</taxon>
        <taxon>Filobasidiales</taxon>
        <taxon>Filobasidiaceae</taxon>
        <taxon>Naganishia</taxon>
    </lineage>
</organism>
<proteinExistence type="predicted"/>
<gene>
    <name evidence="1" type="ORF">QFC19_008678</name>
</gene>